<feature type="domain" description="Response regulatory" evidence="7">
    <location>
        <begin position="3"/>
        <end position="121"/>
    </location>
</feature>
<dbReference type="GO" id="GO:0000156">
    <property type="term" value="F:phosphorelay response regulator activity"/>
    <property type="evidence" value="ECO:0007669"/>
    <property type="project" value="InterPro"/>
</dbReference>
<dbReference type="EMBL" id="CP073767">
    <property type="protein sequence ID" value="UWZ53671.1"/>
    <property type="molecule type" value="Genomic_DNA"/>
</dbReference>
<dbReference type="CDD" id="cd17541">
    <property type="entry name" value="REC_CheB-like"/>
    <property type="match status" value="1"/>
</dbReference>
<evidence type="ECO:0000256" key="3">
    <source>
        <dbReference type="HAMAP-Rule" id="MF_00099"/>
    </source>
</evidence>
<dbReference type="GO" id="GO:0050568">
    <property type="term" value="F:protein-glutamine glutaminase activity"/>
    <property type="evidence" value="ECO:0007669"/>
    <property type="project" value="UniProtKB-UniRule"/>
</dbReference>
<evidence type="ECO:0000256" key="4">
    <source>
        <dbReference type="PROSITE-ProRule" id="PRU00050"/>
    </source>
</evidence>
<feature type="compositionally biased region" description="Low complexity" evidence="6">
    <location>
        <begin position="176"/>
        <end position="189"/>
    </location>
</feature>
<dbReference type="Proteomes" id="UP001058003">
    <property type="component" value="Chromosome"/>
</dbReference>
<dbReference type="PROSITE" id="PS50122">
    <property type="entry name" value="CHEB"/>
    <property type="match status" value="1"/>
</dbReference>
<dbReference type="PANTHER" id="PTHR42872:SF3">
    <property type="entry name" value="PROTEIN-GLUTAMATE METHYLESTERASE_PROTEIN-GLUTAMINE GLUTAMINASE 1"/>
    <property type="match status" value="1"/>
</dbReference>
<evidence type="ECO:0000256" key="2">
    <source>
        <dbReference type="ARBA" id="ARBA00048267"/>
    </source>
</evidence>
<dbReference type="Gene3D" id="3.40.50.180">
    <property type="entry name" value="Methylesterase CheB, C-terminal domain"/>
    <property type="match status" value="1"/>
</dbReference>
<sequence length="407" mass="42252">MISVLVVDDSVVVRRLITDALSDDPGIRVVGTAPNGKVALSKIEQLRPDLVTLDIEMPIMDGLETLRAIRALYARLPVIMFSTLTAAGATATLDALSAGASDYVTKPANVGSVAESIRSVREQIIPRIHALCGGRRGALAAPVRPSIGIGPNIGPNTRTYGAGHAVAPPMAPPLARPGGTPLPGTTRPPVTAPPPAAPVRTAPRTERVEVVTIGCSTGGPDALTTVVRALPANLPVPVVVVQHMPPVFTKMFADRLDRTAALTVVEAAGDMVVRPGTVYIAPGDYHLEVHRRGTEVVTKLNTGPPENFCRPAVDVLFRSVAKTYGGATLAIILTGMGQDGKRGAEQLRGVGAEIVAQDEATSVVWGMPGAVTTAGLAHAVLPLGEIAHHLITRTAGGRGAKSMEVTR</sequence>
<gene>
    <name evidence="3" type="primary">cheB</name>
    <name evidence="9" type="ORF">Daura_45355</name>
</gene>
<evidence type="ECO:0000256" key="1">
    <source>
        <dbReference type="ARBA" id="ARBA00022801"/>
    </source>
</evidence>
<dbReference type="PANTHER" id="PTHR42872">
    <property type="entry name" value="PROTEIN-GLUTAMATE METHYLESTERASE/PROTEIN-GLUTAMINE GLUTAMINASE"/>
    <property type="match status" value="1"/>
</dbReference>
<comment type="catalytic activity">
    <reaction evidence="3">
        <text>L-glutaminyl-[protein] + H2O = L-glutamyl-[protein] + NH4(+)</text>
        <dbReference type="Rhea" id="RHEA:16441"/>
        <dbReference type="Rhea" id="RHEA-COMP:10207"/>
        <dbReference type="Rhea" id="RHEA-COMP:10208"/>
        <dbReference type="ChEBI" id="CHEBI:15377"/>
        <dbReference type="ChEBI" id="CHEBI:28938"/>
        <dbReference type="ChEBI" id="CHEBI:29973"/>
        <dbReference type="ChEBI" id="CHEBI:30011"/>
        <dbReference type="EC" id="3.5.1.44"/>
    </reaction>
</comment>
<name>A0A9Q9IDC6_9ACTN</name>
<dbReference type="AlphaFoldDB" id="A0A9Q9IDC6"/>
<accession>A0A9Q9IDC6</accession>
<keyword evidence="10" id="KW-1185">Reference proteome</keyword>
<comment type="function">
    <text evidence="3">Involved in chemotaxis. Part of a chemotaxis signal transduction system that modulates chemotaxis in response to various stimuli. Catalyzes the demethylation of specific methylglutamate residues introduced into the chemoreceptors (methyl-accepting chemotaxis proteins or MCP) by CheR. Also mediates the irreversible deamidation of specific glutamine residues to glutamic acid.</text>
</comment>
<keyword evidence="3" id="KW-0963">Cytoplasm</keyword>
<dbReference type="PROSITE" id="PS50110">
    <property type="entry name" value="RESPONSE_REGULATORY"/>
    <property type="match status" value="1"/>
</dbReference>
<evidence type="ECO:0000259" key="8">
    <source>
        <dbReference type="PROSITE" id="PS50122"/>
    </source>
</evidence>
<comment type="catalytic activity">
    <reaction evidence="2 3">
        <text>[protein]-L-glutamate 5-O-methyl ester + H2O = L-glutamyl-[protein] + methanol + H(+)</text>
        <dbReference type="Rhea" id="RHEA:23236"/>
        <dbReference type="Rhea" id="RHEA-COMP:10208"/>
        <dbReference type="Rhea" id="RHEA-COMP:10311"/>
        <dbReference type="ChEBI" id="CHEBI:15377"/>
        <dbReference type="ChEBI" id="CHEBI:15378"/>
        <dbReference type="ChEBI" id="CHEBI:17790"/>
        <dbReference type="ChEBI" id="CHEBI:29973"/>
        <dbReference type="ChEBI" id="CHEBI:82795"/>
        <dbReference type="EC" id="3.1.1.61"/>
    </reaction>
</comment>
<dbReference type="Pfam" id="PF00072">
    <property type="entry name" value="Response_reg"/>
    <property type="match status" value="1"/>
</dbReference>
<evidence type="ECO:0000313" key="9">
    <source>
        <dbReference type="EMBL" id="UWZ53671.1"/>
    </source>
</evidence>
<feature type="active site" evidence="3 4">
    <location>
        <position position="243"/>
    </location>
</feature>
<feature type="active site" evidence="3 4">
    <location>
        <position position="216"/>
    </location>
</feature>
<dbReference type="InterPro" id="IPR000673">
    <property type="entry name" value="Sig_transdc_resp-reg_Me-estase"/>
</dbReference>
<dbReference type="NCBIfam" id="NF001965">
    <property type="entry name" value="PRK00742.1"/>
    <property type="match status" value="1"/>
</dbReference>
<reference evidence="9" key="1">
    <citation type="submission" date="2021-04" db="EMBL/GenBank/DDBJ databases">
        <title>Dactylosporangium aurantiacum NRRL B-8018 full assembly.</title>
        <authorList>
            <person name="Hartkoorn R.C."/>
            <person name="Beaudoing E."/>
            <person name="Hot D."/>
        </authorList>
    </citation>
    <scope>NUCLEOTIDE SEQUENCE</scope>
    <source>
        <strain evidence="9">NRRL B-8018</strain>
    </source>
</reference>
<feature type="modified residue" description="4-aspartylphosphate" evidence="3 5">
    <location>
        <position position="54"/>
    </location>
</feature>
<keyword evidence="3 4" id="KW-0145">Chemotaxis</keyword>
<comment type="domain">
    <text evidence="3">Contains a C-terminal catalytic domain, and an N-terminal region which modulates catalytic activity.</text>
</comment>
<dbReference type="InterPro" id="IPR008248">
    <property type="entry name" value="CheB-like"/>
</dbReference>
<dbReference type="SUPFAM" id="SSF52172">
    <property type="entry name" value="CheY-like"/>
    <property type="match status" value="1"/>
</dbReference>
<evidence type="ECO:0000256" key="6">
    <source>
        <dbReference type="SAM" id="MobiDB-lite"/>
    </source>
</evidence>
<proteinExistence type="inferred from homology"/>
<protein>
    <recommendedName>
        <fullName evidence="3">Protein-glutamate methylesterase/protein-glutamine glutaminase</fullName>
        <ecNumber evidence="3">3.1.1.61</ecNumber>
        <ecNumber evidence="3">3.5.1.44</ecNumber>
    </recommendedName>
</protein>
<comment type="subcellular location">
    <subcellularLocation>
        <location evidence="3">Cytoplasm</location>
    </subcellularLocation>
</comment>
<evidence type="ECO:0000313" key="10">
    <source>
        <dbReference type="Proteomes" id="UP001058003"/>
    </source>
</evidence>
<dbReference type="PIRSF" id="PIRSF000876">
    <property type="entry name" value="RR_chemtxs_CheB"/>
    <property type="match status" value="1"/>
</dbReference>
<dbReference type="KEGG" id="daur:Daura_45355"/>
<comment type="similarity">
    <text evidence="3">Belongs to the CheB family.</text>
</comment>
<dbReference type="SUPFAM" id="SSF52738">
    <property type="entry name" value="Methylesterase CheB, C-terminal domain"/>
    <property type="match status" value="1"/>
</dbReference>
<dbReference type="HAMAP" id="MF_00099">
    <property type="entry name" value="CheB_chemtxs"/>
    <property type="match status" value="1"/>
</dbReference>
<dbReference type="GO" id="GO:0008984">
    <property type="term" value="F:protein-glutamate methylesterase activity"/>
    <property type="evidence" value="ECO:0007669"/>
    <property type="project" value="UniProtKB-UniRule"/>
</dbReference>
<dbReference type="InterPro" id="IPR001789">
    <property type="entry name" value="Sig_transdc_resp-reg_receiver"/>
</dbReference>
<dbReference type="Gene3D" id="3.40.50.2300">
    <property type="match status" value="1"/>
</dbReference>
<dbReference type="GO" id="GO:0006935">
    <property type="term" value="P:chemotaxis"/>
    <property type="evidence" value="ECO:0007669"/>
    <property type="project" value="UniProtKB-UniRule"/>
</dbReference>
<evidence type="ECO:0000259" key="7">
    <source>
        <dbReference type="PROSITE" id="PS50110"/>
    </source>
</evidence>
<dbReference type="Pfam" id="PF01339">
    <property type="entry name" value="CheB_methylest"/>
    <property type="match status" value="1"/>
</dbReference>
<evidence type="ECO:0000256" key="5">
    <source>
        <dbReference type="PROSITE-ProRule" id="PRU00169"/>
    </source>
</evidence>
<dbReference type="EC" id="3.1.1.61" evidence="3"/>
<dbReference type="EC" id="3.5.1.44" evidence="3"/>
<dbReference type="InterPro" id="IPR011006">
    <property type="entry name" value="CheY-like_superfamily"/>
</dbReference>
<keyword evidence="1 3" id="KW-0378">Hydrolase</keyword>
<dbReference type="OrthoDB" id="9793421at2"/>
<dbReference type="CDD" id="cd16432">
    <property type="entry name" value="CheB_Rec"/>
    <property type="match status" value="1"/>
</dbReference>
<feature type="domain" description="CheB-type methylesterase" evidence="8">
    <location>
        <begin position="203"/>
        <end position="397"/>
    </location>
</feature>
<organism evidence="9 10">
    <name type="scientific">Dactylosporangium aurantiacum</name>
    <dbReference type="NCBI Taxonomy" id="35754"/>
    <lineage>
        <taxon>Bacteria</taxon>
        <taxon>Bacillati</taxon>
        <taxon>Actinomycetota</taxon>
        <taxon>Actinomycetes</taxon>
        <taxon>Micromonosporales</taxon>
        <taxon>Micromonosporaceae</taxon>
        <taxon>Dactylosporangium</taxon>
    </lineage>
</organism>
<dbReference type="SMART" id="SM00448">
    <property type="entry name" value="REC"/>
    <property type="match status" value="1"/>
</dbReference>
<dbReference type="RefSeq" id="WP_033365179.1">
    <property type="nucleotide sequence ID" value="NZ_CP073767.1"/>
</dbReference>
<comment type="PTM">
    <text evidence="3">Phosphorylated by CheA. Phosphorylation of the N-terminal regulatory domain activates the methylesterase activity.</text>
</comment>
<feature type="region of interest" description="Disordered" evidence="6">
    <location>
        <begin position="176"/>
        <end position="203"/>
    </location>
</feature>
<dbReference type="GO" id="GO:0005737">
    <property type="term" value="C:cytoplasm"/>
    <property type="evidence" value="ECO:0007669"/>
    <property type="project" value="UniProtKB-SubCell"/>
</dbReference>
<dbReference type="InterPro" id="IPR035909">
    <property type="entry name" value="CheB_C"/>
</dbReference>
<feature type="active site" evidence="3 4">
    <location>
        <position position="339"/>
    </location>
</feature>
<keyword evidence="3 5" id="KW-0597">Phosphoprotein</keyword>